<dbReference type="AlphaFoldDB" id="A0A392NF09"/>
<dbReference type="InterPro" id="IPR056647">
    <property type="entry name" value="DUF7745"/>
</dbReference>
<proteinExistence type="predicted"/>
<name>A0A392NF09_9FABA</name>
<comment type="caution">
    <text evidence="2">The sequence shown here is derived from an EMBL/GenBank/DDBJ whole genome shotgun (WGS) entry which is preliminary data.</text>
</comment>
<dbReference type="PANTHER" id="PTHR48154:SF1">
    <property type="entry name" value="PROTEIN, PUTATIVE-RELATED"/>
    <property type="match status" value="1"/>
</dbReference>
<dbReference type="PANTHER" id="PTHR48154">
    <property type="entry name" value="PROTEIN, PUTATIVE-RELATED"/>
    <property type="match status" value="1"/>
</dbReference>
<accession>A0A392NF09</accession>
<dbReference type="Proteomes" id="UP000265520">
    <property type="component" value="Unassembled WGS sequence"/>
</dbReference>
<organism evidence="2 3">
    <name type="scientific">Trifolium medium</name>
    <dbReference type="NCBI Taxonomy" id="97028"/>
    <lineage>
        <taxon>Eukaryota</taxon>
        <taxon>Viridiplantae</taxon>
        <taxon>Streptophyta</taxon>
        <taxon>Embryophyta</taxon>
        <taxon>Tracheophyta</taxon>
        <taxon>Spermatophyta</taxon>
        <taxon>Magnoliopsida</taxon>
        <taxon>eudicotyledons</taxon>
        <taxon>Gunneridae</taxon>
        <taxon>Pentapetalae</taxon>
        <taxon>rosids</taxon>
        <taxon>fabids</taxon>
        <taxon>Fabales</taxon>
        <taxon>Fabaceae</taxon>
        <taxon>Papilionoideae</taxon>
        <taxon>50 kb inversion clade</taxon>
        <taxon>NPAAA clade</taxon>
        <taxon>Hologalegina</taxon>
        <taxon>IRL clade</taxon>
        <taxon>Trifolieae</taxon>
        <taxon>Trifolium</taxon>
    </lineage>
</organism>
<dbReference type="EMBL" id="LXQA010036849">
    <property type="protein sequence ID" value="MCH98151.1"/>
    <property type="molecule type" value="Genomic_DNA"/>
</dbReference>
<keyword evidence="3" id="KW-1185">Reference proteome</keyword>
<gene>
    <name evidence="2" type="ORF">A2U01_0019150</name>
</gene>
<evidence type="ECO:0000313" key="2">
    <source>
        <dbReference type="EMBL" id="MCH98151.1"/>
    </source>
</evidence>
<sequence>MDIIRRRTKSYNFKGLNLTRLRELGSLVTSPENFHNHHGKLLNLLRVNIEQGILETLVQFYDPLYHCFTFPDYQLVPTLEEYSYLVGLPIYDAVPFSGLEPPPKNLTIANALHIEPSIIKANLIYKGGLQGLPTEFLFQQAFIFAKAASEDAFHSILALLIYGLFLFPSIDDFVDTNAIQIFLTKNPVPTLLADTYHSIHDRTLAKRGTILCCAPLLYKWFISHLPQTRSFKTNSDNLPWHKRIMSLTPSDIIWFRPAYDVGKFIFSCGEYPNVPLLG</sequence>
<evidence type="ECO:0000259" key="1">
    <source>
        <dbReference type="Pfam" id="PF24924"/>
    </source>
</evidence>
<feature type="non-terminal residue" evidence="2">
    <location>
        <position position="278"/>
    </location>
</feature>
<evidence type="ECO:0000313" key="3">
    <source>
        <dbReference type="Proteomes" id="UP000265520"/>
    </source>
</evidence>
<reference evidence="2 3" key="1">
    <citation type="journal article" date="2018" name="Front. Plant Sci.">
        <title>Red Clover (Trifolium pratense) and Zigzag Clover (T. medium) - A Picture of Genomic Similarities and Differences.</title>
        <authorList>
            <person name="Dluhosova J."/>
            <person name="Istvanek J."/>
            <person name="Nedelnik J."/>
            <person name="Repkova J."/>
        </authorList>
    </citation>
    <scope>NUCLEOTIDE SEQUENCE [LARGE SCALE GENOMIC DNA]</scope>
    <source>
        <strain evidence="3">cv. 10/8</strain>
        <tissue evidence="2">Leaf</tissue>
    </source>
</reference>
<protein>
    <recommendedName>
        <fullName evidence="1">DUF7745 domain-containing protein</fullName>
    </recommendedName>
</protein>
<feature type="domain" description="DUF7745" evidence="1">
    <location>
        <begin position="21"/>
        <end position="278"/>
    </location>
</feature>
<dbReference type="Pfam" id="PF24924">
    <property type="entry name" value="DUF7745"/>
    <property type="match status" value="1"/>
</dbReference>